<evidence type="ECO:0000313" key="2">
    <source>
        <dbReference type="Proteomes" id="UP000324800"/>
    </source>
</evidence>
<dbReference type="EMBL" id="SNRW01046365">
    <property type="protein sequence ID" value="KAA6318103.1"/>
    <property type="molecule type" value="Genomic_DNA"/>
</dbReference>
<protein>
    <submittedName>
        <fullName evidence="1">Uncharacterized protein</fullName>
    </submittedName>
</protein>
<accession>A0A5J4QBZ4</accession>
<gene>
    <name evidence="1" type="ORF">EZS28_054993</name>
</gene>
<name>A0A5J4QBZ4_9EUKA</name>
<reference evidence="1 2" key="1">
    <citation type="submission" date="2019-03" db="EMBL/GenBank/DDBJ databases">
        <title>Single cell metagenomics reveals metabolic interactions within the superorganism composed of flagellate Streblomastix strix and complex community of Bacteroidetes bacteria on its surface.</title>
        <authorList>
            <person name="Treitli S.C."/>
            <person name="Kolisko M."/>
            <person name="Husnik F."/>
            <person name="Keeling P."/>
            <person name="Hampl V."/>
        </authorList>
    </citation>
    <scope>NUCLEOTIDE SEQUENCE [LARGE SCALE GENOMIC DNA]</scope>
    <source>
        <strain evidence="1">ST1C</strain>
    </source>
</reference>
<dbReference type="Proteomes" id="UP000324800">
    <property type="component" value="Unassembled WGS sequence"/>
</dbReference>
<sequence>MLLILSQYFGHYLFPALGSSVLKQEQLAAKDKQMILYLMCMKHLLDLQYNKLDSFHFLLLDHLGQVIDSLSQIQISVNSLYEQQQAGHSSLPALVYPVLQLGQLAEA</sequence>
<proteinExistence type="predicted"/>
<organism evidence="1 2">
    <name type="scientific">Streblomastix strix</name>
    <dbReference type="NCBI Taxonomy" id="222440"/>
    <lineage>
        <taxon>Eukaryota</taxon>
        <taxon>Metamonada</taxon>
        <taxon>Preaxostyla</taxon>
        <taxon>Oxymonadida</taxon>
        <taxon>Streblomastigidae</taxon>
        <taxon>Streblomastix</taxon>
    </lineage>
</organism>
<dbReference type="AlphaFoldDB" id="A0A5J4QBZ4"/>
<comment type="caution">
    <text evidence="1">The sequence shown here is derived from an EMBL/GenBank/DDBJ whole genome shotgun (WGS) entry which is preliminary data.</text>
</comment>
<evidence type="ECO:0000313" key="1">
    <source>
        <dbReference type="EMBL" id="KAA6318103.1"/>
    </source>
</evidence>